<comment type="caution">
    <text evidence="1">The sequence shown here is derived from an EMBL/GenBank/DDBJ whole genome shotgun (WGS) entry which is preliminary data.</text>
</comment>
<evidence type="ECO:0000313" key="2">
    <source>
        <dbReference type="Proteomes" id="UP000016660"/>
    </source>
</evidence>
<gene>
    <name evidence="1" type="ORF">HMPREF0653_01861</name>
</gene>
<reference evidence="1 2" key="1">
    <citation type="submission" date="2013-06" db="EMBL/GenBank/DDBJ databases">
        <authorList>
            <person name="Weinstock G."/>
            <person name="Sodergren E."/>
            <person name="Lobos E.A."/>
            <person name="Fulton L."/>
            <person name="Fulton R."/>
            <person name="Courtney L."/>
            <person name="Fronick C."/>
            <person name="O'Laughlin M."/>
            <person name="Godfrey J."/>
            <person name="Wilson R.M."/>
            <person name="Miner T."/>
            <person name="Farmer C."/>
            <person name="Delehaunty K."/>
            <person name="Cordes M."/>
            <person name="Minx P."/>
            <person name="Tomlinson C."/>
            <person name="Chen J."/>
            <person name="Wollam A."/>
            <person name="Pepin K.H."/>
            <person name="Bhonagiri V."/>
            <person name="Zhang X."/>
            <person name="Warren W."/>
            <person name="Mitreva M."/>
            <person name="Mardis E.R."/>
            <person name="Wilson R.K."/>
        </authorList>
    </citation>
    <scope>NUCLEOTIDE SEQUENCE [LARGE SCALE GENOMIC DNA]</scope>
    <source>
        <strain evidence="1 2">ATCC 29426</strain>
    </source>
</reference>
<protein>
    <submittedName>
        <fullName evidence="1">Uncharacterized protein</fullName>
    </submittedName>
</protein>
<dbReference type="EMBL" id="AWUY01000173">
    <property type="protein sequence ID" value="ERJ75360.1"/>
    <property type="molecule type" value="Genomic_DNA"/>
</dbReference>
<name>A0ABN0NQU7_9BACT</name>
<dbReference type="Proteomes" id="UP000016660">
    <property type="component" value="Unassembled WGS sequence"/>
</dbReference>
<keyword evidence="2" id="KW-1185">Reference proteome</keyword>
<evidence type="ECO:0000313" key="1">
    <source>
        <dbReference type="EMBL" id="ERJ75360.1"/>
    </source>
</evidence>
<accession>A0ABN0NQU7</accession>
<proteinExistence type="predicted"/>
<organism evidence="1 2">
    <name type="scientific">Prevotella disiens JCM 6334 = ATCC 29426</name>
    <dbReference type="NCBI Taxonomy" id="1235811"/>
    <lineage>
        <taxon>Bacteria</taxon>
        <taxon>Pseudomonadati</taxon>
        <taxon>Bacteroidota</taxon>
        <taxon>Bacteroidia</taxon>
        <taxon>Bacteroidales</taxon>
        <taxon>Prevotellaceae</taxon>
        <taxon>Prevotella</taxon>
    </lineage>
</organism>
<sequence>MINHAPQGIIIRLFLSFLSEYCYLIRVLNEIVARNRTLKKTSL</sequence>